<dbReference type="KEGG" id="bxb:DR64_8494"/>
<evidence type="ECO:0000313" key="3">
    <source>
        <dbReference type="Proteomes" id="UP000001817"/>
    </source>
</evidence>
<evidence type="ECO:0000259" key="1">
    <source>
        <dbReference type="Pfam" id="PF01965"/>
    </source>
</evidence>
<dbReference type="AlphaFoldDB" id="Q13FG2"/>
<name>Q13FG2_PARXL</name>
<evidence type="ECO:0000313" key="2">
    <source>
        <dbReference type="EMBL" id="ABE37177.1"/>
    </source>
</evidence>
<keyword evidence="3" id="KW-1185">Reference proteome</keyword>
<dbReference type="Gene3D" id="3.40.50.880">
    <property type="match status" value="1"/>
</dbReference>
<dbReference type="InterPro" id="IPR029062">
    <property type="entry name" value="Class_I_gatase-like"/>
</dbReference>
<dbReference type="Pfam" id="PF01965">
    <property type="entry name" value="DJ-1_PfpI"/>
    <property type="match status" value="1"/>
</dbReference>
<proteinExistence type="predicted"/>
<dbReference type="OrthoDB" id="3532781at2"/>
<dbReference type="InterPro" id="IPR002818">
    <property type="entry name" value="DJ-1/PfpI"/>
</dbReference>
<dbReference type="eggNOG" id="COG0693">
    <property type="taxonomic scope" value="Bacteria"/>
</dbReference>
<dbReference type="RefSeq" id="WP_011494403.1">
    <property type="nucleotide sequence ID" value="NC_007953.1"/>
</dbReference>
<protein>
    <recommendedName>
        <fullName evidence="1">DJ-1/PfpI domain-containing protein</fullName>
    </recommendedName>
</protein>
<organism evidence="2 3">
    <name type="scientific">Paraburkholderia xenovorans (strain LB400)</name>
    <dbReference type="NCBI Taxonomy" id="266265"/>
    <lineage>
        <taxon>Bacteria</taxon>
        <taxon>Pseudomonadati</taxon>
        <taxon>Pseudomonadota</taxon>
        <taxon>Betaproteobacteria</taxon>
        <taxon>Burkholderiales</taxon>
        <taxon>Burkholderiaceae</taxon>
        <taxon>Paraburkholderia</taxon>
    </lineage>
</organism>
<dbReference type="SUPFAM" id="SSF52317">
    <property type="entry name" value="Class I glutamine amidotransferase-like"/>
    <property type="match status" value="1"/>
</dbReference>
<dbReference type="STRING" id="266265.Bxe_C1320"/>
<dbReference type="SMR" id="Q13FG2"/>
<feature type="domain" description="DJ-1/PfpI" evidence="1">
    <location>
        <begin position="9"/>
        <end position="117"/>
    </location>
</feature>
<reference evidence="2 3" key="1">
    <citation type="journal article" date="2006" name="Proc. Natl. Acad. Sci. U.S.A.">
        <title>Burkholderia xenovorans LB400 harbors a multi-replicon, 9.73-Mbp genome shaped for versatility.</title>
        <authorList>
            <person name="Chain P.S."/>
            <person name="Denef V.J."/>
            <person name="Konstantinidis K.T."/>
            <person name="Vergez L.M."/>
            <person name="Agullo L."/>
            <person name="Reyes V.L."/>
            <person name="Hauser L."/>
            <person name="Cordova M."/>
            <person name="Gomez L."/>
            <person name="Gonzalez M."/>
            <person name="Land M."/>
            <person name="Lao V."/>
            <person name="Larimer F."/>
            <person name="LiPuma J.J."/>
            <person name="Mahenthiralingam E."/>
            <person name="Malfatti S.A."/>
            <person name="Marx C.J."/>
            <person name="Parnell J.J."/>
            <person name="Ramette A."/>
            <person name="Richardson P."/>
            <person name="Seeger M."/>
            <person name="Smith D."/>
            <person name="Spilker T."/>
            <person name="Sul W.J."/>
            <person name="Tsoi T.V."/>
            <person name="Ulrich L.E."/>
            <person name="Zhulin I.B."/>
            <person name="Tiedje J.M."/>
        </authorList>
    </citation>
    <scope>NUCLEOTIDE SEQUENCE [LARGE SCALE GENOMIC DNA]</scope>
    <source>
        <strain evidence="2 3">LB400</strain>
    </source>
</reference>
<dbReference type="KEGG" id="bxe:Bxe_C1320"/>
<accession>Q13FG2</accession>
<dbReference type="Proteomes" id="UP000001817">
    <property type="component" value="Chromosome 3"/>
</dbReference>
<gene>
    <name evidence="2" type="ORF">Bxe_C1320</name>
</gene>
<dbReference type="EMBL" id="CP000272">
    <property type="protein sequence ID" value="ABE37177.1"/>
    <property type="molecule type" value="Genomic_DNA"/>
</dbReference>
<sequence>MSTQARSPVYVFVSDGYQEMEFWYPLLRLREDDVPVEVVGEDVDRTYHSRLRYPVLPERALSDAAVDGCSAILLTGGKLAAHNHGPVLAWVKAAMGAGKTIGITSGASWILEAVDIASSGGPESGVRVLAGGKVVAAGSAEDLPQFYQRFSSLAFE</sequence>